<organism evidence="1 2">
    <name type="scientific">Ureibacillus yapensis</name>
    <dbReference type="NCBI Taxonomy" id="2304605"/>
    <lineage>
        <taxon>Bacteria</taxon>
        <taxon>Bacillati</taxon>
        <taxon>Bacillota</taxon>
        <taxon>Bacilli</taxon>
        <taxon>Bacillales</taxon>
        <taxon>Caryophanaceae</taxon>
        <taxon>Ureibacillus</taxon>
    </lineage>
</organism>
<dbReference type="OrthoDB" id="2453346at2"/>
<evidence type="ECO:0000313" key="1">
    <source>
        <dbReference type="EMBL" id="RHW38535.1"/>
    </source>
</evidence>
<dbReference type="EMBL" id="QWEI01000002">
    <property type="protein sequence ID" value="RHW38535.1"/>
    <property type="molecule type" value="Genomic_DNA"/>
</dbReference>
<keyword evidence="2" id="KW-1185">Reference proteome</keyword>
<dbReference type="Proteomes" id="UP000265692">
    <property type="component" value="Unassembled WGS sequence"/>
</dbReference>
<dbReference type="AlphaFoldDB" id="A0A396SIJ0"/>
<gene>
    <name evidence="1" type="ORF">D1B33_06565</name>
</gene>
<evidence type="ECO:0000313" key="2">
    <source>
        <dbReference type="Proteomes" id="UP000265692"/>
    </source>
</evidence>
<accession>A0A396SIJ0</accession>
<protein>
    <recommendedName>
        <fullName evidence="3">23S rRNA methyltransferase</fullName>
    </recommendedName>
</protein>
<sequence>MKRLLILLLLASALSGCESTIYKIKDAASGIGTAADQAAKATSLDAHAIRAIEINYNNETFSMNDLFQSILRDVQWKYENSDNLQQISIKGTWQDPLFSHYNFSNEQKANLKENGIVKIEFTVQDSQIIRESTKLKMELNEEEAVKMEGEDALTYLYDTYTSIKQEQLPLLIF</sequence>
<reference evidence="1 2" key="1">
    <citation type="submission" date="2018-08" db="EMBL/GenBank/DDBJ databases">
        <title>Lysinibacillus sp. YLB-03 draft genome sequence.</title>
        <authorList>
            <person name="Yu L."/>
        </authorList>
    </citation>
    <scope>NUCLEOTIDE SEQUENCE [LARGE SCALE GENOMIC DNA]</scope>
    <source>
        <strain evidence="1 2">YLB-03</strain>
    </source>
</reference>
<proteinExistence type="predicted"/>
<name>A0A396SIJ0_9BACL</name>
<comment type="caution">
    <text evidence="1">The sequence shown here is derived from an EMBL/GenBank/DDBJ whole genome shotgun (WGS) entry which is preliminary data.</text>
</comment>
<evidence type="ECO:0008006" key="3">
    <source>
        <dbReference type="Google" id="ProtNLM"/>
    </source>
</evidence>
<dbReference type="RefSeq" id="WP_118875568.1">
    <property type="nucleotide sequence ID" value="NZ_QWEI01000002.1"/>
</dbReference>
<dbReference type="PROSITE" id="PS51257">
    <property type="entry name" value="PROKAR_LIPOPROTEIN"/>
    <property type="match status" value="1"/>
</dbReference>